<dbReference type="NCBIfam" id="TIGR00305">
    <property type="entry name" value="putative toxin-antitoxin system toxin component, PIN family"/>
    <property type="match status" value="1"/>
</dbReference>
<dbReference type="PANTHER" id="PTHR34610:SF3">
    <property type="entry name" value="SSL7007 PROTEIN"/>
    <property type="match status" value="1"/>
</dbReference>
<feature type="domain" description="PIN" evidence="1">
    <location>
        <begin position="16"/>
        <end position="129"/>
    </location>
</feature>
<keyword evidence="3" id="KW-1185">Reference proteome</keyword>
<dbReference type="InterPro" id="IPR002850">
    <property type="entry name" value="PIN_toxin-like"/>
</dbReference>
<protein>
    <submittedName>
        <fullName evidence="2">Toxin-antitoxin system toxin component, PIN family</fullName>
    </submittedName>
</protein>
<dbReference type="Proteomes" id="UP001595740">
    <property type="component" value="Unassembled WGS sequence"/>
</dbReference>
<dbReference type="SUPFAM" id="SSF88723">
    <property type="entry name" value="PIN domain-like"/>
    <property type="match status" value="1"/>
</dbReference>
<comment type="caution">
    <text evidence="2">The sequence shown here is derived from an EMBL/GenBank/DDBJ whole genome shotgun (WGS) entry which is preliminary data.</text>
</comment>
<name>A0ABV7RN56_9GAMM</name>
<evidence type="ECO:0000259" key="1">
    <source>
        <dbReference type="Pfam" id="PF13470"/>
    </source>
</evidence>
<proteinExistence type="predicted"/>
<evidence type="ECO:0000313" key="2">
    <source>
        <dbReference type="EMBL" id="MFC3550167.1"/>
    </source>
</evidence>
<dbReference type="PANTHER" id="PTHR34610">
    <property type="entry name" value="SSL7007 PROTEIN"/>
    <property type="match status" value="1"/>
</dbReference>
<gene>
    <name evidence="2" type="ORF">ACFOLC_03980</name>
</gene>
<evidence type="ECO:0000313" key="3">
    <source>
        <dbReference type="Proteomes" id="UP001595740"/>
    </source>
</evidence>
<organism evidence="2 3">
    <name type="scientific">Lysobacter cavernae</name>
    <dbReference type="NCBI Taxonomy" id="1685901"/>
    <lineage>
        <taxon>Bacteria</taxon>
        <taxon>Pseudomonadati</taxon>
        <taxon>Pseudomonadota</taxon>
        <taxon>Gammaproteobacteria</taxon>
        <taxon>Lysobacterales</taxon>
        <taxon>Lysobacteraceae</taxon>
        <taxon>Lysobacter</taxon>
    </lineage>
</organism>
<accession>A0ABV7RN56</accession>
<dbReference type="EMBL" id="JBHRXK010000001">
    <property type="protein sequence ID" value="MFC3550167.1"/>
    <property type="molecule type" value="Genomic_DNA"/>
</dbReference>
<dbReference type="RefSeq" id="WP_386757720.1">
    <property type="nucleotide sequence ID" value="NZ_JBHRXK010000001.1"/>
</dbReference>
<dbReference type="InterPro" id="IPR029060">
    <property type="entry name" value="PIN-like_dom_sf"/>
</dbReference>
<dbReference type="InterPro" id="IPR002716">
    <property type="entry name" value="PIN_dom"/>
</dbReference>
<dbReference type="Pfam" id="PF13470">
    <property type="entry name" value="PIN_3"/>
    <property type="match status" value="1"/>
</dbReference>
<sequence>MTSACAAAFDAGQAPRVVLDTNACLDLFVFRDPRVAALLTALQTGDVIAVTDRDCREEWLRVLAYPQLQLYQAAQTAAREAFDALVHCLQDVAPEPASCPLPRCADPDDQKFLELALASGARWLLSRDDALLRLGRRTQRAGLFEILHPRSWAALRELRD</sequence>
<reference evidence="3" key="1">
    <citation type="journal article" date="2019" name="Int. J. Syst. Evol. Microbiol.">
        <title>The Global Catalogue of Microorganisms (GCM) 10K type strain sequencing project: providing services to taxonomists for standard genome sequencing and annotation.</title>
        <authorList>
            <consortium name="The Broad Institute Genomics Platform"/>
            <consortium name="The Broad Institute Genome Sequencing Center for Infectious Disease"/>
            <person name="Wu L."/>
            <person name="Ma J."/>
        </authorList>
    </citation>
    <scope>NUCLEOTIDE SEQUENCE [LARGE SCALE GENOMIC DNA]</scope>
    <source>
        <strain evidence="3">KCTC 42875</strain>
    </source>
</reference>